<evidence type="ECO:0000256" key="1">
    <source>
        <dbReference type="SAM" id="Phobius"/>
    </source>
</evidence>
<protein>
    <submittedName>
        <fullName evidence="2">Uncharacterized protein</fullName>
    </submittedName>
</protein>
<dbReference type="Proteomes" id="UP000183567">
    <property type="component" value="Unassembled WGS sequence"/>
</dbReference>
<feature type="transmembrane region" description="Helical" evidence="1">
    <location>
        <begin position="20"/>
        <end position="40"/>
    </location>
</feature>
<accession>A0A1J8Q372</accession>
<evidence type="ECO:0000313" key="2">
    <source>
        <dbReference type="EMBL" id="OJA08185.1"/>
    </source>
</evidence>
<keyword evidence="1" id="KW-0472">Membrane</keyword>
<reference evidence="2 3" key="1">
    <citation type="submission" date="2016-03" db="EMBL/GenBank/DDBJ databases">
        <title>Comparative genomics of the ectomycorrhizal sister species Rhizopogon vinicolor and Rhizopogon vesiculosus (Basidiomycota: Boletales) reveals a divergence of the mating type B locus.</title>
        <authorList>
            <person name="Mujic A.B."/>
            <person name="Kuo A."/>
            <person name="Tritt A."/>
            <person name="Lipzen A."/>
            <person name="Chen C."/>
            <person name="Johnson J."/>
            <person name="Sharma A."/>
            <person name="Barry K."/>
            <person name="Grigoriev I.V."/>
            <person name="Spatafora J.W."/>
        </authorList>
    </citation>
    <scope>NUCLEOTIDE SEQUENCE [LARGE SCALE GENOMIC DNA]</scope>
    <source>
        <strain evidence="2 3">AM-OR11-056</strain>
    </source>
</reference>
<comment type="caution">
    <text evidence="2">The sequence shown here is derived from an EMBL/GenBank/DDBJ whole genome shotgun (WGS) entry which is preliminary data.</text>
</comment>
<organism evidence="2 3">
    <name type="scientific">Rhizopogon vesiculosus</name>
    <dbReference type="NCBI Taxonomy" id="180088"/>
    <lineage>
        <taxon>Eukaryota</taxon>
        <taxon>Fungi</taxon>
        <taxon>Dikarya</taxon>
        <taxon>Basidiomycota</taxon>
        <taxon>Agaricomycotina</taxon>
        <taxon>Agaricomycetes</taxon>
        <taxon>Agaricomycetidae</taxon>
        <taxon>Boletales</taxon>
        <taxon>Suillineae</taxon>
        <taxon>Rhizopogonaceae</taxon>
        <taxon>Rhizopogon</taxon>
    </lineage>
</organism>
<keyword evidence="1" id="KW-1133">Transmembrane helix</keyword>
<sequence length="43" mass="4738">MLNATANGHAVTSRFDDWSRLFMVGVLGGVARVLVASVMFQRR</sequence>
<dbReference type="EMBL" id="LVVM01006395">
    <property type="protein sequence ID" value="OJA08185.1"/>
    <property type="molecule type" value="Genomic_DNA"/>
</dbReference>
<dbReference type="AlphaFoldDB" id="A0A1J8Q372"/>
<feature type="non-terminal residue" evidence="2">
    <location>
        <position position="43"/>
    </location>
</feature>
<keyword evidence="3" id="KW-1185">Reference proteome</keyword>
<name>A0A1J8Q372_9AGAM</name>
<proteinExistence type="predicted"/>
<gene>
    <name evidence="2" type="ORF">AZE42_08612</name>
</gene>
<keyword evidence="1" id="KW-0812">Transmembrane</keyword>
<evidence type="ECO:0000313" key="3">
    <source>
        <dbReference type="Proteomes" id="UP000183567"/>
    </source>
</evidence>